<comment type="caution">
    <text evidence="1">The sequence shown here is derived from an EMBL/GenBank/DDBJ whole genome shotgun (WGS) entry which is preliminary data.</text>
</comment>
<dbReference type="EMBL" id="JABAGO010000063">
    <property type="protein sequence ID" value="NMF01041.1"/>
    <property type="molecule type" value="Genomic_DNA"/>
</dbReference>
<name>A0A848D5P5_ANEAE</name>
<accession>A0A848D5P5</accession>
<reference evidence="1 2" key="1">
    <citation type="submission" date="2020-04" db="EMBL/GenBank/DDBJ databases">
        <authorList>
            <person name="Hitch T.C.A."/>
            <person name="Wylensek D."/>
            <person name="Clavel T."/>
        </authorList>
    </citation>
    <scope>NUCLEOTIDE SEQUENCE [LARGE SCALE GENOMIC DNA]</scope>
    <source>
        <strain evidence="1 2">WB01_D5_05</strain>
    </source>
</reference>
<proteinExistence type="predicted"/>
<evidence type="ECO:0000313" key="1">
    <source>
        <dbReference type="EMBL" id="NMF01041.1"/>
    </source>
</evidence>
<dbReference type="AlphaFoldDB" id="A0A848D5P5"/>
<gene>
    <name evidence="1" type="ORF">HF838_22785</name>
</gene>
<evidence type="ECO:0000313" key="2">
    <source>
        <dbReference type="Proteomes" id="UP000561326"/>
    </source>
</evidence>
<dbReference type="Proteomes" id="UP000561326">
    <property type="component" value="Unassembled WGS sequence"/>
</dbReference>
<sequence length="105" mass="12633">MWIILGIILDFLLAITPDSLNLATYIPFLKVNEEDIGRNLKHLRKYQWFQNYLNDEQYRELIIHNKDVRQAIGKFKSNKLEKDSYNMKCQKRLHKVLLKKLKNVT</sequence>
<protein>
    <submittedName>
        <fullName evidence="1">Uncharacterized protein</fullName>
    </submittedName>
</protein>
<organism evidence="1 2">
    <name type="scientific">Aneurinibacillus aneurinilyticus</name>
    <name type="common">Bacillus aneurinolyticus</name>
    <dbReference type="NCBI Taxonomy" id="1391"/>
    <lineage>
        <taxon>Bacteria</taxon>
        <taxon>Bacillati</taxon>
        <taxon>Bacillota</taxon>
        <taxon>Bacilli</taxon>
        <taxon>Bacillales</taxon>
        <taxon>Paenibacillaceae</taxon>
        <taxon>Aneurinibacillus group</taxon>
        <taxon>Aneurinibacillus</taxon>
    </lineage>
</organism>